<protein>
    <recommendedName>
        <fullName evidence="2">eCIS core domain-containing protein</fullName>
    </recommendedName>
</protein>
<dbReference type="eggNOG" id="COG3177">
    <property type="taxonomic scope" value="Bacteria"/>
</dbReference>
<feature type="domain" description="eCIS core" evidence="2">
    <location>
        <begin position="93"/>
        <end position="158"/>
    </location>
</feature>
<dbReference type="InterPro" id="IPR028208">
    <property type="entry name" value="Effector_pro_NleD-like"/>
</dbReference>
<dbReference type="OrthoDB" id="292792at2"/>
<feature type="region of interest" description="Disordered" evidence="1">
    <location>
        <begin position="66"/>
        <end position="97"/>
    </location>
</feature>
<name>F8X411_9BACT</name>
<feature type="compositionally biased region" description="Polar residues" evidence="1">
    <location>
        <begin position="11"/>
        <end position="21"/>
    </location>
</feature>
<evidence type="ECO:0000256" key="1">
    <source>
        <dbReference type="SAM" id="MobiDB-lite"/>
    </source>
</evidence>
<keyword evidence="4" id="KW-1185">Reference proteome</keyword>
<evidence type="ECO:0000313" key="3">
    <source>
        <dbReference type="EMBL" id="EGK05300.1"/>
    </source>
</evidence>
<evidence type="ECO:0000313" key="4">
    <source>
        <dbReference type="Proteomes" id="UP000006420"/>
    </source>
</evidence>
<comment type="caution">
    <text evidence="3">The sequence shown here is derived from an EMBL/GenBank/DDBJ whole genome shotgun (WGS) entry which is preliminary data.</text>
</comment>
<organism evidence="3 4">
    <name type="scientific">Dysgonomonas mossii DSM 22836</name>
    <dbReference type="NCBI Taxonomy" id="742767"/>
    <lineage>
        <taxon>Bacteria</taxon>
        <taxon>Pseudomonadati</taxon>
        <taxon>Bacteroidota</taxon>
        <taxon>Bacteroidia</taxon>
        <taxon>Bacteroidales</taxon>
        <taxon>Dysgonomonadaceae</taxon>
        <taxon>Dysgonomonas</taxon>
    </lineage>
</organism>
<evidence type="ECO:0000259" key="2">
    <source>
        <dbReference type="Pfam" id="PF13699"/>
    </source>
</evidence>
<gene>
    <name evidence="3" type="ORF">HMPREF9456_02970</name>
</gene>
<reference evidence="3 4" key="1">
    <citation type="submission" date="2011-04" db="EMBL/GenBank/DDBJ databases">
        <title>The Genome Sequence of Dysgonomonas mossii DSM 22836.</title>
        <authorList>
            <consortium name="The Broad Institute Genome Sequencing Platform"/>
            <person name="Earl A."/>
            <person name="Ward D."/>
            <person name="Feldgarden M."/>
            <person name="Gevers D."/>
            <person name="Pudlo N."/>
            <person name="Martens E."/>
            <person name="Allen-Vercoe E."/>
            <person name="Young S.K."/>
            <person name="Zeng Q."/>
            <person name="Gargeya S."/>
            <person name="Fitzgerald M."/>
            <person name="Haas B."/>
            <person name="Abouelleil A."/>
            <person name="Alvarado L."/>
            <person name="Arachchi H.M."/>
            <person name="Berlin A."/>
            <person name="Brown A."/>
            <person name="Chapman S.B."/>
            <person name="Chen Z."/>
            <person name="Dunbar C."/>
            <person name="Freedman E."/>
            <person name="Gearin G."/>
            <person name="Gellesch M."/>
            <person name="Goldberg J."/>
            <person name="Griggs A."/>
            <person name="Gujja S."/>
            <person name="Heiman D."/>
            <person name="Howarth C."/>
            <person name="Larson L."/>
            <person name="Lui A."/>
            <person name="MacDonald P.J.P."/>
            <person name="Mehta T."/>
            <person name="Montmayeur A."/>
            <person name="Murphy C."/>
            <person name="Neiman D."/>
            <person name="Pearson M."/>
            <person name="Priest M."/>
            <person name="Roberts A."/>
            <person name="Saif S."/>
            <person name="Shea T."/>
            <person name="Shenoy N."/>
            <person name="Sisk P."/>
            <person name="Stolte C."/>
            <person name="Sykes S."/>
            <person name="Yandava C."/>
            <person name="Wortman J."/>
            <person name="Nusbaum C."/>
            <person name="Birren B."/>
        </authorList>
    </citation>
    <scope>NUCLEOTIDE SEQUENCE [LARGE SCALE GENOMIC DNA]</scope>
    <source>
        <strain evidence="3 4">DSM 22836</strain>
    </source>
</reference>
<dbReference type="HOGENOM" id="CLU_362798_0_0_10"/>
<feature type="compositionally biased region" description="Polar residues" evidence="1">
    <location>
        <begin position="381"/>
        <end position="397"/>
    </location>
</feature>
<dbReference type="InterPro" id="IPR025295">
    <property type="entry name" value="eCIS_core_dom"/>
</dbReference>
<feature type="region of interest" description="Disordered" evidence="1">
    <location>
        <begin position="1"/>
        <end position="27"/>
    </location>
</feature>
<accession>F8X411</accession>
<feature type="region of interest" description="Disordered" evidence="1">
    <location>
        <begin position="377"/>
        <end position="399"/>
    </location>
</feature>
<dbReference type="EMBL" id="ADLW01000016">
    <property type="protein sequence ID" value="EGK05300.1"/>
    <property type="molecule type" value="Genomic_DNA"/>
</dbReference>
<dbReference type="Proteomes" id="UP000006420">
    <property type="component" value="Unassembled WGS sequence"/>
</dbReference>
<dbReference type="Pfam" id="PF13699">
    <property type="entry name" value="eCIS_core"/>
    <property type="match status" value="1"/>
</dbReference>
<dbReference type="AlphaFoldDB" id="F8X411"/>
<feature type="compositionally biased region" description="Basic and acidic residues" evidence="1">
    <location>
        <begin position="75"/>
        <end position="88"/>
    </location>
</feature>
<feature type="compositionally biased region" description="Basic and acidic residues" evidence="1">
    <location>
        <begin position="1"/>
        <end position="10"/>
    </location>
</feature>
<proteinExistence type="predicted"/>
<sequence length="770" mass="86227">MREYSKKSESQSRTLDSNPKASRQAPIDVILQRYKERNIQRYEEDEELIQAKLETAQREKIDEDELLQGKFESVPTREQKSMQREEKPNNTGLPDNLKTGIENLSGYSMDDVQVHYNSSKPAQLQALAYAQGTDIHVAPGQEQHLPHEAWHVVQQKQGRVQPTVQLHGVNVNDNEGLEKEADVMGIQANTTQMQKNDSLSYGNIANSTLQRQIQISGSPEYIAKVLYQINILLDENWKGIIQGEETLEMEDAYLDRIEEFISIGETPAAKLFRRRIASLDSAEYAEWGMQTIIQETDKASSTDGMSTVSWNSEEKMICYTKNGFEINPPEILLAHEIGHADGFLSGETNSAYKKGDKNGMLPYIYSESLQIDESAEELRNTGISSSKPDSTLDNPFSENEIRDSKGLSKRLIYSKLISWWVKEDTLTLDPPVNKDILKYYKEKIGLLGVKEIVEKEILEDSSLNANKKQGIIEIIINYITTEGAESKIVALSEIPDDTTSLQSEDSTQLKEETISNPTSKPIQFDDWTLKGTEIPREPGGFNKGISVEADAKLCTRIDQLIIRVREAIDGEKSVLLYLAVGTANKSANGTNFSGALELLAIRQQQKPSIIDTAQEKGYTTIVLNIDDFSSSESDEKFDGLFPMSGKTTDEKEAQSIGKLKELFGLVYSTEGKTTEGKTIKGQVILVNAVEDTKPAKSDTDTSLDHSKFRGYLGFTSLFPGRDKKDQFTYATSYLAQYQNFDLYKPTGHSVMGYLYKSGISLSQLSDLTLE</sequence>
<dbReference type="GeneID" id="78083577"/>
<dbReference type="Pfam" id="PF14891">
    <property type="entry name" value="Peptidase_M91"/>
    <property type="match status" value="1"/>
</dbReference>
<dbReference type="RefSeq" id="WP_006844334.1">
    <property type="nucleotide sequence ID" value="NZ_AQWJ01000008.1"/>
</dbReference>